<dbReference type="PROSITE" id="PS51767">
    <property type="entry name" value="PEPTIDASE_A1"/>
    <property type="match status" value="1"/>
</dbReference>
<keyword evidence="6" id="KW-1185">Reference proteome</keyword>
<dbReference type="PANTHER" id="PTHR47967:SF128">
    <property type="entry name" value="ASPARTIC PROTEINASE CDR1-LIKE"/>
    <property type="match status" value="1"/>
</dbReference>
<accession>A0A7N2LT55</accession>
<feature type="domain" description="Peptidase A1" evidence="4">
    <location>
        <begin position="1"/>
        <end position="153"/>
    </location>
</feature>
<organism evidence="5 6">
    <name type="scientific">Quercus lobata</name>
    <name type="common">Valley oak</name>
    <dbReference type="NCBI Taxonomy" id="97700"/>
    <lineage>
        <taxon>Eukaryota</taxon>
        <taxon>Viridiplantae</taxon>
        <taxon>Streptophyta</taxon>
        <taxon>Embryophyta</taxon>
        <taxon>Tracheophyta</taxon>
        <taxon>Spermatophyta</taxon>
        <taxon>Magnoliopsida</taxon>
        <taxon>eudicotyledons</taxon>
        <taxon>Gunneridae</taxon>
        <taxon>Pentapetalae</taxon>
        <taxon>rosids</taxon>
        <taxon>fabids</taxon>
        <taxon>Fagales</taxon>
        <taxon>Fagaceae</taxon>
        <taxon>Quercus</taxon>
    </lineage>
</organism>
<dbReference type="InterPro" id="IPR032861">
    <property type="entry name" value="TAXi_N"/>
</dbReference>
<dbReference type="AlphaFoldDB" id="A0A7N2LT55"/>
<evidence type="ECO:0000256" key="3">
    <source>
        <dbReference type="ARBA" id="ARBA00022801"/>
    </source>
</evidence>
<dbReference type="PANTHER" id="PTHR47967">
    <property type="entry name" value="OS07G0603500 PROTEIN-RELATED"/>
    <property type="match status" value="1"/>
</dbReference>
<keyword evidence="3" id="KW-0378">Hydrolase</keyword>
<proteinExistence type="inferred from homology"/>
<dbReference type="InterPro" id="IPR051708">
    <property type="entry name" value="Plant_Aspart_Prot_A1"/>
</dbReference>
<evidence type="ECO:0000259" key="4">
    <source>
        <dbReference type="PROSITE" id="PS51767"/>
    </source>
</evidence>
<evidence type="ECO:0000256" key="2">
    <source>
        <dbReference type="ARBA" id="ARBA00022670"/>
    </source>
</evidence>
<dbReference type="InParanoid" id="A0A7N2LT55"/>
<keyword evidence="2" id="KW-0645">Protease</keyword>
<dbReference type="EnsemblPlants" id="QL05p063054:mrna">
    <property type="protein sequence ID" value="QL05p063054:mrna"/>
    <property type="gene ID" value="QL05p063054"/>
</dbReference>
<dbReference type="Gramene" id="QL05p063054:mrna">
    <property type="protein sequence ID" value="QL05p063054:mrna"/>
    <property type="gene ID" value="QL05p063054"/>
</dbReference>
<dbReference type="GO" id="GO:0005576">
    <property type="term" value="C:extracellular region"/>
    <property type="evidence" value="ECO:0007669"/>
    <property type="project" value="TreeGrafter"/>
</dbReference>
<dbReference type="GO" id="GO:0006508">
    <property type="term" value="P:proteolysis"/>
    <property type="evidence" value="ECO:0007669"/>
    <property type="project" value="UniProtKB-KW"/>
</dbReference>
<dbReference type="OMA" id="QSIDCES"/>
<comment type="similarity">
    <text evidence="1">Belongs to the peptidase A1 family.</text>
</comment>
<dbReference type="Gene3D" id="2.40.70.10">
    <property type="entry name" value="Acid Proteases"/>
    <property type="match status" value="1"/>
</dbReference>
<dbReference type="GO" id="GO:0008233">
    <property type="term" value="F:peptidase activity"/>
    <property type="evidence" value="ECO:0007669"/>
    <property type="project" value="UniProtKB-KW"/>
</dbReference>
<dbReference type="Proteomes" id="UP000594261">
    <property type="component" value="Chromosome 5"/>
</dbReference>
<evidence type="ECO:0000313" key="6">
    <source>
        <dbReference type="Proteomes" id="UP000594261"/>
    </source>
</evidence>
<name>A0A7N2LT55_QUELO</name>
<evidence type="ECO:0000256" key="1">
    <source>
        <dbReference type="ARBA" id="ARBA00007447"/>
    </source>
</evidence>
<dbReference type="SUPFAM" id="SSF50630">
    <property type="entry name" value="Acid proteases"/>
    <property type="match status" value="1"/>
</dbReference>
<dbReference type="InterPro" id="IPR033121">
    <property type="entry name" value="PEPTIDASE_A1"/>
</dbReference>
<protein>
    <recommendedName>
        <fullName evidence="4">Peptidase A1 domain-containing protein</fullName>
    </recommendedName>
</protein>
<reference evidence="5" key="2">
    <citation type="submission" date="2021-01" db="UniProtKB">
        <authorList>
            <consortium name="EnsemblPlants"/>
        </authorList>
    </citation>
    <scope>IDENTIFICATION</scope>
</reference>
<sequence length="153" mass="16277">MQTEAHNSCHVPIVSKQNTGRDLTWTQCEPCEKCYKQNLPLFDPWQASTYGNVPCNSSPCKALDTASCGTNKNTCQYGYLYGDQSFTDGDLSVETLTIGSTTSHQATIPKIVFGCGHNNDGTFGEAGSGIIGLGGDPLSLVSQLNKSIGGKFS</sequence>
<reference evidence="5 6" key="1">
    <citation type="journal article" date="2016" name="G3 (Bethesda)">
        <title>First Draft Assembly and Annotation of the Genome of a California Endemic Oak Quercus lobata Nee (Fagaceae).</title>
        <authorList>
            <person name="Sork V.L."/>
            <person name="Fitz-Gibbon S.T."/>
            <person name="Puiu D."/>
            <person name="Crepeau M."/>
            <person name="Gugger P.F."/>
            <person name="Sherman R."/>
            <person name="Stevens K."/>
            <person name="Langley C.H."/>
            <person name="Pellegrini M."/>
            <person name="Salzberg S.L."/>
        </authorList>
    </citation>
    <scope>NUCLEOTIDE SEQUENCE [LARGE SCALE GENOMIC DNA]</scope>
    <source>
        <strain evidence="5 6">cv. SW786</strain>
    </source>
</reference>
<dbReference type="Pfam" id="PF14543">
    <property type="entry name" value="TAXi_N"/>
    <property type="match status" value="1"/>
</dbReference>
<dbReference type="EMBL" id="LRBV02000005">
    <property type="status" value="NOT_ANNOTATED_CDS"/>
    <property type="molecule type" value="Genomic_DNA"/>
</dbReference>
<evidence type="ECO:0000313" key="5">
    <source>
        <dbReference type="EnsemblPlants" id="QL05p063054:mrna"/>
    </source>
</evidence>
<dbReference type="InterPro" id="IPR021109">
    <property type="entry name" value="Peptidase_aspartic_dom_sf"/>
</dbReference>